<organism evidence="1 2">
    <name type="scientific">Limnobacter thiooxidans</name>
    <dbReference type="NCBI Taxonomy" id="131080"/>
    <lineage>
        <taxon>Bacteria</taxon>
        <taxon>Pseudomonadati</taxon>
        <taxon>Pseudomonadota</taxon>
        <taxon>Betaproteobacteria</taxon>
        <taxon>Burkholderiales</taxon>
        <taxon>Burkholderiaceae</taxon>
        <taxon>Limnobacter</taxon>
    </lineage>
</organism>
<sequence>MIKLNQSIWQIIEDIQSISPFSLPGVEKILGQSLREEMQKSNEFFQFYSGRELALAGAITIVNIDLRLPRPTTASAGMLLLHVADDCISLSQVKQQYPTLDITGTPRGRSLEEATTYTASTAWGEIDFGFQEKNADCLGYVGFKPNK</sequence>
<proteinExistence type="predicted"/>
<accession>A0AA86MHE0</accession>
<protein>
    <submittedName>
        <fullName evidence="1">Uncharacterized protein</fullName>
    </submittedName>
</protein>
<reference evidence="1 2" key="1">
    <citation type="submission" date="2023-10" db="EMBL/GenBank/DDBJ databases">
        <title>Complete Genome Sequence of Limnobacter thiooxidans CS-K2T, Isolated from freshwater lake sediments in Bavaria, Germany.</title>
        <authorList>
            <person name="Naruki M."/>
            <person name="Watanabe A."/>
            <person name="Warashina T."/>
            <person name="Morita T."/>
            <person name="Arakawa K."/>
        </authorList>
    </citation>
    <scope>NUCLEOTIDE SEQUENCE [LARGE SCALE GENOMIC DNA]</scope>
    <source>
        <strain evidence="1 2">CS-K2</strain>
    </source>
</reference>
<dbReference type="Proteomes" id="UP001329151">
    <property type="component" value="Chromosome"/>
</dbReference>
<dbReference type="KEGG" id="lto:RGQ30_05180"/>
<gene>
    <name evidence="1" type="ORF">RGQ30_05180</name>
</gene>
<evidence type="ECO:0000313" key="2">
    <source>
        <dbReference type="Proteomes" id="UP001329151"/>
    </source>
</evidence>
<dbReference type="RefSeq" id="WP_130558464.1">
    <property type="nucleotide sequence ID" value="NZ_AP028947.1"/>
</dbReference>
<dbReference type="AlphaFoldDB" id="A0AA86MHE0"/>
<keyword evidence="2" id="KW-1185">Reference proteome</keyword>
<evidence type="ECO:0000313" key="1">
    <source>
        <dbReference type="EMBL" id="BET25017.1"/>
    </source>
</evidence>
<dbReference type="EMBL" id="AP028947">
    <property type="protein sequence ID" value="BET25017.1"/>
    <property type="molecule type" value="Genomic_DNA"/>
</dbReference>
<name>A0AA86MHE0_9BURK</name>